<keyword evidence="1" id="KW-0378">Hydrolase</keyword>
<evidence type="ECO:0000313" key="9">
    <source>
        <dbReference type="Proteomes" id="UP000008120"/>
    </source>
</evidence>
<evidence type="ECO:0000313" key="6">
    <source>
        <dbReference type="EMBL" id="BAJ47724.1"/>
    </source>
</evidence>
<dbReference type="Pfam" id="PF00150">
    <property type="entry name" value="Cellulase"/>
    <property type="match status" value="1"/>
</dbReference>
<accession>E6N607</accession>
<dbReference type="InterPro" id="IPR017853">
    <property type="entry name" value="GH"/>
</dbReference>
<evidence type="ECO:0000256" key="4">
    <source>
        <dbReference type="SAM" id="MobiDB-lite"/>
    </source>
</evidence>
<proteinExistence type="predicted"/>
<protein>
    <recommendedName>
        <fullName evidence="5">Glycoside hydrolase family 5 domain-containing protein</fullName>
    </recommendedName>
</protein>
<name>E6N607_CALS0</name>
<dbReference type="GO" id="GO:0004553">
    <property type="term" value="F:hydrolase activity, hydrolyzing O-glycosyl compounds"/>
    <property type="evidence" value="ECO:0007669"/>
    <property type="project" value="InterPro"/>
</dbReference>
<reference evidence="6 9" key="2">
    <citation type="journal article" date="2011" name="Nucleic Acids Res.">
        <title>Insights into the evolution of Archaea and eukaryotic protein modifier systems revealed by the genome of a novel archaeal group.</title>
        <authorList>
            <person name="Nunoura T."/>
            <person name="Takaki Y."/>
            <person name="Kakuta J."/>
            <person name="Nishi S."/>
            <person name="Sugahara J."/>
            <person name="Kazama H."/>
            <person name="Chee G."/>
            <person name="Hattori M."/>
            <person name="Kanai A."/>
            <person name="Atomi H."/>
            <person name="Takai K."/>
            <person name="Takami H."/>
        </authorList>
    </citation>
    <scope>NUCLEOTIDE SEQUENCE [LARGE SCALE GENOMIC DNA]</scope>
</reference>
<feature type="coiled-coil region" evidence="3">
    <location>
        <begin position="176"/>
        <end position="210"/>
    </location>
</feature>
<dbReference type="EMBL" id="AP011893">
    <property type="protein sequence ID" value="BAJ49432.1"/>
    <property type="molecule type" value="Genomic_DNA"/>
</dbReference>
<evidence type="ECO:0000256" key="3">
    <source>
        <dbReference type="SAM" id="Coils"/>
    </source>
</evidence>
<dbReference type="Proteomes" id="UP000008120">
    <property type="component" value="Chromosome"/>
</dbReference>
<dbReference type="EMBL" id="BA000048">
    <property type="protein sequence ID" value="BAJ50613.1"/>
    <property type="molecule type" value="Genomic_DNA"/>
</dbReference>
<dbReference type="InterPro" id="IPR001547">
    <property type="entry name" value="Glyco_hydro_5"/>
</dbReference>
<evidence type="ECO:0000256" key="1">
    <source>
        <dbReference type="ARBA" id="ARBA00022801"/>
    </source>
</evidence>
<dbReference type="KEGG" id="csu:CSUB_C0755"/>
<feature type="region of interest" description="Disordered" evidence="4">
    <location>
        <begin position="1"/>
        <end position="22"/>
    </location>
</feature>
<evidence type="ECO:0000313" key="8">
    <source>
        <dbReference type="EMBL" id="BAJ50613.1"/>
    </source>
</evidence>
<dbReference type="BioCyc" id="CCAL311458:G131R-768-MONOMER"/>
<dbReference type="GO" id="GO:0000272">
    <property type="term" value="P:polysaccharide catabolic process"/>
    <property type="evidence" value="ECO:0007669"/>
    <property type="project" value="InterPro"/>
</dbReference>
<dbReference type="SUPFAM" id="SSF51445">
    <property type="entry name" value="(Trans)glycosidases"/>
    <property type="match status" value="1"/>
</dbReference>
<keyword evidence="2" id="KW-0326">Glycosidase</keyword>
<organism evidence="6 9">
    <name type="scientific">Caldiarchaeum subterraneum</name>
    <dbReference type="NCBI Taxonomy" id="311458"/>
    <lineage>
        <taxon>Archaea</taxon>
        <taxon>Nitrososphaerota</taxon>
        <taxon>Candidatus Caldarchaeales</taxon>
        <taxon>Candidatus Caldarchaeaceae</taxon>
        <taxon>Candidatus Caldarchaeum</taxon>
    </lineage>
</organism>
<feature type="domain" description="Glycoside hydrolase family 5" evidence="5">
    <location>
        <begin position="220"/>
        <end position="501"/>
    </location>
</feature>
<sequence length="544" mass="62900">MHLKAHYSAQSKMAQSDDGDKQRRTISVGGWRRRGVFRVLGGVVIGVLMAEGVERLYFQPMNEESLMRELLLCMDRYIEASNKLDRLSSVLKDKNVESEEMANRVAELELKLENLDKLESESYLALFQIESDVDAAIAGMNKILDRYQKLVGEENLAFERKTVEIMENLRDTKTELASTLKDLASYRARMAELQRIKDYLEEDLKSVMRTARGLSPSDFFGANMRSGLDAWSKKTENELILQILSAREMELNVIRIVIDVWKYAQPYQHLPSDALRAIMEVVDMLWRAGLYVIVTFDKVMWMDSDSTKFWVGYRQYKEAIMDVVNMLRLHPAVVAYDLSNEPVLAIEAGVTEGKISRREADEWIKGLTNVYRVMRNDIVSRDPFVTVTVGDAEPDYSKYFIDVIDFVSFHNTGIWSPYPEEDTWDGTLEDLRRRLSFRIERAKALGKPVVLEEYGVDPNFVYGRQLERMGKVVYHPLDYYRVILDEVYSHGIGALFWVININVEDPWNLAISDEGSLTEIGETIKDYAIKFNERILEKVVRRYT</sequence>
<evidence type="ECO:0000313" key="7">
    <source>
        <dbReference type="EMBL" id="BAJ49432.1"/>
    </source>
</evidence>
<keyword evidence="3" id="KW-0175">Coiled coil</keyword>
<feature type="coiled-coil region" evidence="3">
    <location>
        <begin position="91"/>
        <end position="121"/>
    </location>
</feature>
<dbReference type="Gene3D" id="3.20.20.80">
    <property type="entry name" value="Glycosidases"/>
    <property type="match status" value="1"/>
</dbReference>
<evidence type="ECO:0000256" key="2">
    <source>
        <dbReference type="ARBA" id="ARBA00023295"/>
    </source>
</evidence>
<gene>
    <name evidence="8" type="ORF">CSUB_C0755</name>
    <name evidence="6" type="ORF">HGMM_F13A09C09</name>
    <name evidence="7" type="ORF">HGMM_F15D08C23</name>
</gene>
<reference evidence="6 9" key="1">
    <citation type="journal article" date="2005" name="Environ. Microbiol.">
        <title>Genetic and functional properties of uncultivated thermophilic crenarchaeotes from a subsurface gold mine as revealed by analysis of genome fragments.</title>
        <authorList>
            <person name="Nunoura T."/>
            <person name="Hirayama H."/>
            <person name="Takami H."/>
            <person name="Oida H."/>
            <person name="Nishi S."/>
            <person name="Shimamura S."/>
            <person name="Suzuki Y."/>
            <person name="Inagaki F."/>
            <person name="Takai K."/>
            <person name="Nealson K.H."/>
            <person name="Horikoshi K."/>
        </authorList>
    </citation>
    <scope>NUCLEOTIDE SEQUENCE [LARGE SCALE GENOMIC DNA]</scope>
</reference>
<evidence type="ECO:0000259" key="5">
    <source>
        <dbReference type="Pfam" id="PF00150"/>
    </source>
</evidence>
<dbReference type="EMBL" id="AP011845">
    <property type="protein sequence ID" value="BAJ47724.1"/>
    <property type="molecule type" value="Genomic_DNA"/>
</dbReference>
<dbReference type="AlphaFoldDB" id="E6N607"/>